<evidence type="ECO:0000256" key="7">
    <source>
        <dbReference type="ARBA" id="ARBA00022840"/>
    </source>
</evidence>
<dbReference type="PANTHER" id="PTHR32057">
    <property type="entry name" value="PROTEIN ADENYLYLTRANSFERASE SELO, MITOCHONDRIAL"/>
    <property type="match status" value="1"/>
</dbReference>
<evidence type="ECO:0000313" key="10">
    <source>
        <dbReference type="EMBL" id="KIK17641.1"/>
    </source>
</evidence>
<evidence type="ECO:0000256" key="9">
    <source>
        <dbReference type="ARBA" id="ARBA00031547"/>
    </source>
</evidence>
<dbReference type="HOGENOM" id="CLU_1835935_0_0_1"/>
<comment type="cofactor">
    <cofactor evidence="1">
        <name>Mg(2+)</name>
        <dbReference type="ChEBI" id="CHEBI:18420"/>
    </cofactor>
</comment>
<dbReference type="InterPro" id="IPR003846">
    <property type="entry name" value="SelO"/>
</dbReference>
<evidence type="ECO:0000256" key="1">
    <source>
        <dbReference type="ARBA" id="ARBA00001946"/>
    </source>
</evidence>
<evidence type="ECO:0000256" key="2">
    <source>
        <dbReference type="ARBA" id="ARBA00009747"/>
    </source>
</evidence>
<keyword evidence="4" id="KW-0548">Nucleotidyltransferase</keyword>
<keyword evidence="8" id="KW-0460">Magnesium</keyword>
<keyword evidence="3" id="KW-0808">Transferase</keyword>
<dbReference type="AlphaFoldDB" id="A0A0C9YLR6"/>
<evidence type="ECO:0000256" key="3">
    <source>
        <dbReference type="ARBA" id="ARBA00022679"/>
    </source>
</evidence>
<dbReference type="GO" id="GO:0046872">
    <property type="term" value="F:metal ion binding"/>
    <property type="evidence" value="ECO:0007669"/>
    <property type="project" value="UniProtKB-KW"/>
</dbReference>
<evidence type="ECO:0000256" key="5">
    <source>
        <dbReference type="ARBA" id="ARBA00022723"/>
    </source>
</evidence>
<reference evidence="11" key="2">
    <citation type="submission" date="2015-01" db="EMBL/GenBank/DDBJ databases">
        <title>Evolutionary Origins and Diversification of the Mycorrhizal Mutualists.</title>
        <authorList>
            <consortium name="DOE Joint Genome Institute"/>
            <consortium name="Mycorrhizal Genomics Consortium"/>
            <person name="Kohler A."/>
            <person name="Kuo A."/>
            <person name="Nagy L.G."/>
            <person name="Floudas D."/>
            <person name="Copeland A."/>
            <person name="Barry K.W."/>
            <person name="Cichocki N."/>
            <person name="Veneault-Fourrey C."/>
            <person name="LaButti K."/>
            <person name="Lindquist E.A."/>
            <person name="Lipzen A."/>
            <person name="Lundell T."/>
            <person name="Morin E."/>
            <person name="Murat C."/>
            <person name="Riley R."/>
            <person name="Ohm R."/>
            <person name="Sun H."/>
            <person name="Tunlid A."/>
            <person name="Henrissat B."/>
            <person name="Grigoriev I.V."/>
            <person name="Hibbett D.S."/>
            <person name="Martin F."/>
        </authorList>
    </citation>
    <scope>NUCLEOTIDE SEQUENCE [LARGE SCALE GENOMIC DNA]</scope>
    <source>
        <strain evidence="11">441</strain>
    </source>
</reference>
<accession>A0A0C9YLR6</accession>
<protein>
    <recommendedName>
        <fullName evidence="9">Selenoprotein O</fullName>
    </recommendedName>
</protein>
<dbReference type="Proteomes" id="UP000054018">
    <property type="component" value="Unassembled WGS sequence"/>
</dbReference>
<evidence type="ECO:0000256" key="4">
    <source>
        <dbReference type="ARBA" id="ARBA00022695"/>
    </source>
</evidence>
<dbReference type="GO" id="GO:0005739">
    <property type="term" value="C:mitochondrion"/>
    <property type="evidence" value="ECO:0007669"/>
    <property type="project" value="TreeGrafter"/>
</dbReference>
<evidence type="ECO:0000313" key="11">
    <source>
        <dbReference type="Proteomes" id="UP000054018"/>
    </source>
</evidence>
<sequence>MGTTARANNGIWAGQLGGRRAISILVTPHPSDPDTTYEVQLKGAGRTPFSRSADGLAVLAHLFVTIPVLRERPEKACVKTRVAETFILIGNLEAIPPPSRAMSFFGGRQRRSA</sequence>
<reference evidence="10 11" key="1">
    <citation type="submission" date="2014-04" db="EMBL/GenBank/DDBJ databases">
        <authorList>
            <consortium name="DOE Joint Genome Institute"/>
            <person name="Kuo A."/>
            <person name="Kohler A."/>
            <person name="Costa M.D."/>
            <person name="Nagy L.G."/>
            <person name="Floudas D."/>
            <person name="Copeland A."/>
            <person name="Barry K.W."/>
            <person name="Cichocki N."/>
            <person name="Veneault-Fourrey C."/>
            <person name="LaButti K."/>
            <person name="Lindquist E.A."/>
            <person name="Lipzen A."/>
            <person name="Lundell T."/>
            <person name="Morin E."/>
            <person name="Murat C."/>
            <person name="Sun H."/>
            <person name="Tunlid A."/>
            <person name="Henrissat B."/>
            <person name="Grigoriev I.V."/>
            <person name="Hibbett D.S."/>
            <person name="Martin F."/>
            <person name="Nordberg H.P."/>
            <person name="Cantor M.N."/>
            <person name="Hua S.X."/>
        </authorList>
    </citation>
    <scope>NUCLEOTIDE SEQUENCE [LARGE SCALE GENOMIC DNA]</scope>
    <source>
        <strain evidence="10 11">441</strain>
    </source>
</reference>
<dbReference type="PANTHER" id="PTHR32057:SF14">
    <property type="entry name" value="PROTEIN ADENYLYLTRANSFERASE SELO, MITOCHONDRIAL"/>
    <property type="match status" value="1"/>
</dbReference>
<proteinExistence type="inferred from homology"/>
<evidence type="ECO:0000256" key="8">
    <source>
        <dbReference type="ARBA" id="ARBA00022842"/>
    </source>
</evidence>
<keyword evidence="11" id="KW-1185">Reference proteome</keyword>
<comment type="similarity">
    <text evidence="2">Belongs to the SELO family.</text>
</comment>
<keyword evidence="7" id="KW-0067">ATP-binding</keyword>
<dbReference type="GO" id="GO:0005524">
    <property type="term" value="F:ATP binding"/>
    <property type="evidence" value="ECO:0007669"/>
    <property type="project" value="UniProtKB-KW"/>
</dbReference>
<evidence type="ECO:0000256" key="6">
    <source>
        <dbReference type="ARBA" id="ARBA00022741"/>
    </source>
</evidence>
<dbReference type="Pfam" id="PF02696">
    <property type="entry name" value="SelO"/>
    <property type="match status" value="1"/>
</dbReference>
<name>A0A0C9YLR6_9AGAM</name>
<gene>
    <name evidence="10" type="ORF">PISMIDRAFT_14976</name>
</gene>
<organism evidence="10 11">
    <name type="scientific">Pisolithus microcarpus 441</name>
    <dbReference type="NCBI Taxonomy" id="765257"/>
    <lineage>
        <taxon>Eukaryota</taxon>
        <taxon>Fungi</taxon>
        <taxon>Dikarya</taxon>
        <taxon>Basidiomycota</taxon>
        <taxon>Agaricomycotina</taxon>
        <taxon>Agaricomycetes</taxon>
        <taxon>Agaricomycetidae</taxon>
        <taxon>Boletales</taxon>
        <taxon>Sclerodermatineae</taxon>
        <taxon>Pisolithaceae</taxon>
        <taxon>Pisolithus</taxon>
    </lineage>
</organism>
<dbReference type="EMBL" id="KN833823">
    <property type="protein sequence ID" value="KIK17641.1"/>
    <property type="molecule type" value="Genomic_DNA"/>
</dbReference>
<keyword evidence="5" id="KW-0479">Metal-binding</keyword>
<keyword evidence="6" id="KW-0547">Nucleotide-binding</keyword>
<dbReference type="GO" id="GO:0070733">
    <property type="term" value="F:AMPylase activity"/>
    <property type="evidence" value="ECO:0007669"/>
    <property type="project" value="TreeGrafter"/>
</dbReference>
<dbReference type="OrthoDB" id="2688040at2759"/>